<protein>
    <submittedName>
        <fullName evidence="2">Uncharacterized protein</fullName>
    </submittedName>
</protein>
<dbReference type="Proteomes" id="UP000092993">
    <property type="component" value="Unassembled WGS sequence"/>
</dbReference>
<proteinExistence type="predicted"/>
<feature type="region of interest" description="Disordered" evidence="1">
    <location>
        <begin position="47"/>
        <end position="96"/>
    </location>
</feature>
<dbReference type="EMBL" id="LUGG01000025">
    <property type="protein sequence ID" value="OBZ67106.1"/>
    <property type="molecule type" value="Genomic_DNA"/>
</dbReference>
<evidence type="ECO:0000313" key="2">
    <source>
        <dbReference type="EMBL" id="OBZ67106.1"/>
    </source>
</evidence>
<organism evidence="2 3">
    <name type="scientific">Grifola frondosa</name>
    <name type="common">Maitake</name>
    <name type="synonym">Polyporus frondosus</name>
    <dbReference type="NCBI Taxonomy" id="5627"/>
    <lineage>
        <taxon>Eukaryota</taxon>
        <taxon>Fungi</taxon>
        <taxon>Dikarya</taxon>
        <taxon>Basidiomycota</taxon>
        <taxon>Agaricomycotina</taxon>
        <taxon>Agaricomycetes</taxon>
        <taxon>Polyporales</taxon>
        <taxon>Grifolaceae</taxon>
        <taxon>Grifola</taxon>
    </lineage>
</organism>
<comment type="caution">
    <text evidence="2">The sequence shown here is derived from an EMBL/GenBank/DDBJ whole genome shotgun (WGS) entry which is preliminary data.</text>
</comment>
<reference evidence="2 3" key="1">
    <citation type="submission" date="2016-03" db="EMBL/GenBank/DDBJ databases">
        <title>Whole genome sequencing of Grifola frondosa 9006-11.</title>
        <authorList>
            <person name="Min B."/>
            <person name="Park H."/>
            <person name="Kim J.-G."/>
            <person name="Cho H."/>
            <person name="Oh Y.-L."/>
            <person name="Kong W.-S."/>
            <person name="Choi I.-G."/>
        </authorList>
    </citation>
    <scope>NUCLEOTIDE SEQUENCE [LARGE SCALE GENOMIC DNA]</scope>
    <source>
        <strain evidence="2 3">9006-11</strain>
    </source>
</reference>
<feature type="compositionally biased region" description="Basic and acidic residues" evidence="1">
    <location>
        <begin position="85"/>
        <end position="96"/>
    </location>
</feature>
<gene>
    <name evidence="2" type="ORF">A0H81_12787</name>
</gene>
<keyword evidence="3" id="KW-1185">Reference proteome</keyword>
<name>A0A1C7LSI6_GRIFR</name>
<sequence>MGWFRASSFKDQILVTHRRCTPAIMSSSKRHTVMLLEYIIKQATAPFMSTPEQGSGPRRAKESRKSETNGRMHTSLIWENQGGDRNGEGCEIRRDW</sequence>
<feature type="compositionally biased region" description="Basic and acidic residues" evidence="1">
    <location>
        <begin position="59"/>
        <end position="70"/>
    </location>
</feature>
<dbReference type="AlphaFoldDB" id="A0A1C7LSI6"/>
<evidence type="ECO:0000313" key="3">
    <source>
        <dbReference type="Proteomes" id="UP000092993"/>
    </source>
</evidence>
<accession>A0A1C7LSI6</accession>
<evidence type="ECO:0000256" key="1">
    <source>
        <dbReference type="SAM" id="MobiDB-lite"/>
    </source>
</evidence>